<organism evidence="1 2">
    <name type="scientific">Chaenocephalus aceratus</name>
    <name type="common">Blackfin icefish</name>
    <name type="synonym">Chaenichthys aceratus</name>
    <dbReference type="NCBI Taxonomy" id="36190"/>
    <lineage>
        <taxon>Eukaryota</taxon>
        <taxon>Metazoa</taxon>
        <taxon>Chordata</taxon>
        <taxon>Craniata</taxon>
        <taxon>Vertebrata</taxon>
        <taxon>Euteleostomi</taxon>
        <taxon>Actinopterygii</taxon>
        <taxon>Neopterygii</taxon>
        <taxon>Teleostei</taxon>
        <taxon>Neoteleostei</taxon>
        <taxon>Acanthomorphata</taxon>
        <taxon>Eupercaria</taxon>
        <taxon>Perciformes</taxon>
        <taxon>Notothenioidei</taxon>
        <taxon>Channichthyidae</taxon>
        <taxon>Chaenocephalus</taxon>
    </lineage>
</organism>
<dbReference type="EMBL" id="CM043785">
    <property type="protein sequence ID" value="KAI4832604.1"/>
    <property type="molecule type" value="Genomic_DNA"/>
</dbReference>
<protein>
    <submittedName>
        <fullName evidence="1">Uncharacterized protein</fullName>
    </submittedName>
</protein>
<reference evidence="1" key="1">
    <citation type="submission" date="2022-05" db="EMBL/GenBank/DDBJ databases">
        <title>Chromosome-level genome of Chaenocephalus aceratus.</title>
        <authorList>
            <person name="Park H."/>
        </authorList>
    </citation>
    <scope>NUCLEOTIDE SEQUENCE</scope>
    <source>
        <strain evidence="1">KU_202001</strain>
    </source>
</reference>
<gene>
    <name evidence="1" type="ORF">KUCAC02_015566</name>
</gene>
<name>A0ACB9XZF2_CHAAC</name>
<keyword evidence="2" id="KW-1185">Reference proteome</keyword>
<dbReference type="Proteomes" id="UP001057452">
    <property type="component" value="Chromosome 1"/>
</dbReference>
<accession>A0ACB9XZF2</accession>
<evidence type="ECO:0000313" key="1">
    <source>
        <dbReference type="EMBL" id="KAI4832604.1"/>
    </source>
</evidence>
<sequence>MCPSLGSAEEILKHSKEEISSLVDFFFNKSRKLQRTNARKNPNWRLCHLLCPSCKMDLSSAPLPQVYYFPLNVLLLICFLLCRFLGA</sequence>
<evidence type="ECO:0000313" key="2">
    <source>
        <dbReference type="Proteomes" id="UP001057452"/>
    </source>
</evidence>
<comment type="caution">
    <text evidence="1">The sequence shown here is derived from an EMBL/GenBank/DDBJ whole genome shotgun (WGS) entry which is preliminary data.</text>
</comment>
<proteinExistence type="predicted"/>